<evidence type="ECO:0000256" key="3">
    <source>
        <dbReference type="SAM" id="MobiDB-lite"/>
    </source>
</evidence>
<dbReference type="GO" id="GO:0009706">
    <property type="term" value="C:chloroplast inner membrane"/>
    <property type="evidence" value="ECO:0007669"/>
    <property type="project" value="UniProtKB-SubCell"/>
</dbReference>
<feature type="region of interest" description="Disordered" evidence="3">
    <location>
        <begin position="241"/>
        <end position="279"/>
    </location>
</feature>
<keyword evidence="2" id="KW-0472">Membrane</keyword>
<proteinExistence type="inferred from homology"/>
<feature type="compositionally biased region" description="Basic and acidic residues" evidence="3">
    <location>
        <begin position="1508"/>
        <end position="1518"/>
    </location>
</feature>
<name>A0A410PAD6_9ROSI</name>
<comment type="function">
    <text evidence="2">Involved in protein precursor import into chloroplasts. May be part of an intermediate translocation complex acting as a protein-conducting channel at the inner envelope.</text>
</comment>
<comment type="similarity">
    <text evidence="2">Belongs to the TIC214 family.</text>
</comment>
<organism evidence="4">
    <name type="scientific">Commiphora gileadensis</name>
    <dbReference type="NCBI Taxonomy" id="1700993"/>
    <lineage>
        <taxon>Eukaryota</taxon>
        <taxon>Viridiplantae</taxon>
        <taxon>Streptophyta</taxon>
        <taxon>Embryophyta</taxon>
        <taxon>Tracheophyta</taxon>
        <taxon>Spermatophyta</taxon>
        <taxon>Magnoliopsida</taxon>
        <taxon>eudicotyledons</taxon>
        <taxon>Gunneridae</taxon>
        <taxon>Pentapetalae</taxon>
        <taxon>rosids</taxon>
        <taxon>malvids</taxon>
        <taxon>Sapindales</taxon>
        <taxon>Burseraceae</taxon>
        <taxon>Commiphora</taxon>
    </lineage>
</organism>
<reference evidence="4" key="1">
    <citation type="journal article" date="2019" name="PLoS ONE">
        <title>First complete chloroplast genomics and comparative phylogenetic analysis of Commiphora gileadensis and C. foliacea: Myrrh producing trees.</title>
        <authorList>
            <person name="Khan A."/>
            <person name="Asaf S."/>
            <person name="Khan A.L."/>
            <person name="Al-Harrasi A."/>
            <person name="Al-Sudairy O."/>
            <person name="AbdulKareem N.M."/>
            <person name="Khan A."/>
            <person name="Shehzad T."/>
            <person name="Alsaady N."/>
            <person name="Al-Lawati A."/>
            <person name="Al-Rawahi A."/>
            <person name="Shinwari Z.K."/>
        </authorList>
    </citation>
    <scope>NUCLEOTIDE SEQUENCE</scope>
</reference>
<feature type="compositionally biased region" description="Polar residues" evidence="3">
    <location>
        <begin position="1523"/>
        <end position="1532"/>
    </location>
</feature>
<evidence type="ECO:0000313" key="4">
    <source>
        <dbReference type="EMBL" id="QAT19758.1"/>
    </source>
</evidence>
<feature type="compositionally biased region" description="Basic residues" evidence="3">
    <location>
        <begin position="249"/>
        <end position="266"/>
    </location>
</feature>
<keyword evidence="2 4" id="KW-0934">Plastid</keyword>
<keyword evidence="2" id="KW-0813">Transport</keyword>
<dbReference type="EMBL" id="MH042752">
    <property type="protein sequence ID" value="QAT19758.1"/>
    <property type="molecule type" value="Genomic_DNA"/>
</dbReference>
<sequence>MRKSSILMHEDNQFGRCGRTLLWISDHILHRALLSLPSPSSGYGRRRRRNREEGISNNWFYCGTAHDVHIDLLCASASSIGKTSYNNCPSSTVSFVSFLLEQSQTLFRLWIYYQKFNAKSKHSMGIPEKSHFSIIQPFHFTKFNVSQISQHLYVSMQQQDVICNKSFCWLVNWSHFIHEMGWIGISLDTAKEFYKVKCTYSIKKVPCARIEKFQGSNLQYSLIYYLYLLFRQNTVTHFDKENESERNLRNARKGEKRGRNRCRNRNNFRNEGDKTGTRGIHRRRSFSFPFPFFGTKGKEIFIMVRGLRIRTEKIEETKEIRVNGKEKKAKARIPLSLKRDRRKRNLNRNKRYPPKKILLLPFPFFRNKGKRNIYYGLKSLLRLFFSTINDGIVHFDIKKNAVRDEMSQYFFYTCRSDGKERISFTYPESLSTFLEMIQKKMSFLTKEKVSPDELYNHWSYTNEQKRSNLNKEFINRIEVLDKGSLTLDVLEKRTKLCNDETKKKIFTKNIRSSRAWTFSGKNQKIIFTQNPKRNFDQKKPRKVLDKKDTYSPSYKRVSRFSRIRTDNREIEKKTFFYYQRSNNKKKKKIYRNCNKQDKKKKFLGGYINKGMIYKQTNNKKKKKIYRNCNKQDKKKKFLGGYINKGMIYKQKTKKMWVRWMMEFVQEEPDMKRFLMITCKMPILILIINILIILLKKKIREFICKNRIFVEISSKARCAHKDVKPLLINCFKQMPIPPFFLDRLDKPFSFNISGLWVWKKKDQKTFRLKKRNGKNNLTNKRRKEEKKEHCEQEQKPGIIFYFLKQKEVICYKLNRFLENIFYSPLRKKLKISPAYYYFKFPSGLRISKIRIGKSILNAPIMVFHYPKQNFRKTGKQKVFRKRSFFLFARNPGTDLSYNLLIKIQYKHKKLIFVFKQFGGWKLKCLLGRPESDIRFLNPFLKNSKHKFELSLFKFSKFKKKEQEKNLFEKLQKKQTNVSLKVFYFEKEEQKTFQKETKLDREKKMTWVKLKKIRKSVIRRFTNRLFKFDLRIGQIYHRQKKKRKDLTNRTNRIRKEIEKNYKRSEKKDCKLKKYILVRTNQVIVLNYSNHQKRFGRYKKEEVLDKSVNPIFFKNFSLKGYTKIFFYLSLIFQGSIQNFFLKKTSTIMKQIRKKLIKQIKIKFTLFQLQKNHFLRLVIIIRIQRFFVIYLLSHNPKHMYFTNYHKPKLLTFRIQDLPFNITEHLFFLRMKKKMILKSKESFITNYEININPFGILERMNGKPGKGVIININTIYLGLDGLDKYHKNGEIEPINTVRLRLKIKIKTKGIHMKKTDKLSTKKKKKNLFETDSLRNQKSNFKKLYRYDLLSYKFLNYEDKKDTYLHRSLFQVKNNEEFFLKLQHRERQIIWYDGRYPYQKLSKRRRYYGYRANSGKKIFRLENSHKKKGRYRILGRYGRESMMKYSVVLYQIRGFGSSQNLCYFLMHIKRNRGSYQSNYFFSILMEMQIVIKNITGKKREYPFISSNQKESLEFENGSKEEKDPAGQGNPRSDAQNQVSLGSVLSNQERDVEEKYAGSDMKKRRKYKSNTQAQLYFLLKKHLRFQLRWYDLFNPTIINNIKIYCLLLRLRNPREIAISSIQRGEFSLNFLMVEKDLTITELMKRGILIIEPLRLSVKNDGQFFLYQTIGISLVHKTKRQFNKRYREGGYVNKNNFAESIPKYQRMVGTRDKNHYDLLVPENILFPKRRRELRTLICFNSKNRNGLRGYVLDKSKDFAREKKKLINLKFFLWPNYRLEDLVCMNRYWFNTNNGSRFSMVRIQMYPQLKIHKYY</sequence>
<accession>A0A410PAD6</accession>
<evidence type="ECO:0000256" key="1">
    <source>
        <dbReference type="ARBA" id="ARBA00004141"/>
    </source>
</evidence>
<keyword evidence="2" id="KW-0653">Protein transport</keyword>
<gene>
    <name evidence="4" type="primary">ycf1</name>
    <name evidence="2" type="synonym">TIC214</name>
</gene>
<evidence type="ECO:0000256" key="2">
    <source>
        <dbReference type="RuleBase" id="RU364085"/>
    </source>
</evidence>
<keyword evidence="2" id="KW-1001">Plastid inner membrane</keyword>
<dbReference type="RefSeq" id="YP_009561670.1">
    <property type="nucleotide sequence ID" value="NC_041104.1"/>
</dbReference>
<dbReference type="InterPro" id="IPR008896">
    <property type="entry name" value="TIC214"/>
</dbReference>
<feature type="region of interest" description="Disordered" evidence="3">
    <location>
        <begin position="1508"/>
        <end position="1532"/>
    </location>
</feature>
<comment type="subcellular location">
    <subcellularLocation>
        <location evidence="1">Membrane</location>
        <topology evidence="1">Multi-pass membrane protein</topology>
    </subcellularLocation>
    <subcellularLocation>
        <location evidence="2">Plastid</location>
        <location evidence="2">Chloroplast inner membrane</location>
    </subcellularLocation>
</comment>
<comment type="subunit">
    <text evidence="2">Part of the Tic complex.</text>
</comment>
<dbReference type="Pfam" id="PF05758">
    <property type="entry name" value="Ycf1"/>
    <property type="match status" value="1"/>
</dbReference>
<keyword evidence="2 4" id="KW-0150">Chloroplast</keyword>
<protein>
    <recommendedName>
        <fullName evidence="2">Protein TIC 214</fullName>
    </recommendedName>
    <alternativeName>
        <fullName evidence="2">Translocon at the inner envelope membrane of chloroplasts 214</fullName>
    </alternativeName>
</protein>
<geneLocation type="chloroplast" evidence="4"/>
<dbReference type="GeneID" id="39332776"/>
<dbReference type="GO" id="GO:0015031">
    <property type="term" value="P:protein transport"/>
    <property type="evidence" value="ECO:0007669"/>
    <property type="project" value="UniProtKB-KW"/>
</dbReference>